<dbReference type="RefSeq" id="WP_338251630.1">
    <property type="nucleotide sequence ID" value="NZ_BSRI01000002.1"/>
</dbReference>
<reference evidence="3 4" key="1">
    <citation type="submission" date="2023-02" db="EMBL/GenBank/DDBJ databases">
        <title>Dictyobacter halimunensis sp. nov., a new member of the class Ktedonobacteria from forest soil in a geothermal area.</title>
        <authorList>
            <person name="Rachmania M.K."/>
            <person name="Ningsih F."/>
            <person name="Sakai Y."/>
            <person name="Yabe S."/>
            <person name="Yokota A."/>
            <person name="Sjamsuridzal W."/>
        </authorList>
    </citation>
    <scope>NUCLEOTIDE SEQUENCE [LARGE SCALE GENOMIC DNA]</scope>
    <source>
        <strain evidence="3 4">S3.2.2.5</strain>
    </source>
</reference>
<dbReference type="Proteomes" id="UP001344906">
    <property type="component" value="Unassembled WGS sequence"/>
</dbReference>
<evidence type="ECO:0000256" key="1">
    <source>
        <dbReference type="SAM" id="MobiDB-lite"/>
    </source>
</evidence>
<feature type="region of interest" description="Disordered" evidence="1">
    <location>
        <begin position="181"/>
        <end position="201"/>
    </location>
</feature>
<name>A0ABQ6FS02_9CHLR</name>
<keyword evidence="2" id="KW-0472">Membrane</keyword>
<organism evidence="3 4">
    <name type="scientific">Dictyobacter halimunensis</name>
    <dbReference type="NCBI Taxonomy" id="3026934"/>
    <lineage>
        <taxon>Bacteria</taxon>
        <taxon>Bacillati</taxon>
        <taxon>Chloroflexota</taxon>
        <taxon>Ktedonobacteria</taxon>
        <taxon>Ktedonobacterales</taxon>
        <taxon>Dictyobacteraceae</taxon>
        <taxon>Dictyobacter</taxon>
    </lineage>
</organism>
<proteinExistence type="predicted"/>
<evidence type="ECO:0000256" key="2">
    <source>
        <dbReference type="SAM" id="Phobius"/>
    </source>
</evidence>
<keyword evidence="2" id="KW-0812">Transmembrane</keyword>
<comment type="caution">
    <text evidence="3">The sequence shown here is derived from an EMBL/GenBank/DDBJ whole genome shotgun (WGS) entry which is preliminary data.</text>
</comment>
<gene>
    <name evidence="3" type="ORF">KDH_32220</name>
</gene>
<evidence type="ECO:0008006" key="5">
    <source>
        <dbReference type="Google" id="ProtNLM"/>
    </source>
</evidence>
<feature type="transmembrane region" description="Helical" evidence="2">
    <location>
        <begin position="150"/>
        <end position="170"/>
    </location>
</feature>
<evidence type="ECO:0000313" key="4">
    <source>
        <dbReference type="Proteomes" id="UP001344906"/>
    </source>
</evidence>
<evidence type="ECO:0000313" key="3">
    <source>
        <dbReference type="EMBL" id="GLV56381.1"/>
    </source>
</evidence>
<keyword evidence="4" id="KW-1185">Reference proteome</keyword>
<dbReference type="SUPFAM" id="SSF82171">
    <property type="entry name" value="DPP6 N-terminal domain-like"/>
    <property type="match status" value="1"/>
</dbReference>
<sequence length="534" mass="58182">MKDSYPDPQSFNLPLCPMSTTCALYFDEVEALHVQAAPNLSGVVGNAGDREQIGLMQEHLRTCKTCQATMATLRRQRGQQRQALWQYLAEGEVAVPSTTASILAALRSEPRPLLPTAIDAADEANVPVAARPPIYIQKPQPAASRSRKSAGLAFALVAAAVLIISSMQLFTHFAHQPVTQPPQVSSPGYAHKKVPEKSAPLSASVHKTATWSSVVMTHFSADGKNVIVENYDPARKRSVPLVTAASTAMVDGVSHAGDNLVYHVYDRNAQQTTYIFLSGEQYYFNGRGLNAVWSTDDSSVFLVTDDGSLWKVDTKNRDKDPTRLAQTIQADKLAFYRNHFLYYIRVQSLYRINVDDEQSQEQQVVSQADSGVFWMDPISENIYYVKKNTAAQQDIYMHPGNTPPSADYVVQSNGTPIGYSRDAANTWSIVYISWNQGTGGFDIKKTSSSEVLLSDIVGGQAKALCSNSPADGAICDNSLALSPTGRQLVVGGTNRAQAYQLWSIDLTSGTRTSLALPSGQGPLQLIGWDKLLAN</sequence>
<keyword evidence="2" id="KW-1133">Transmembrane helix</keyword>
<accession>A0ABQ6FS02</accession>
<dbReference type="EMBL" id="BSRI01000002">
    <property type="protein sequence ID" value="GLV56381.1"/>
    <property type="molecule type" value="Genomic_DNA"/>
</dbReference>
<protein>
    <recommendedName>
        <fullName evidence="5">Zinc-finger domain-containing protein</fullName>
    </recommendedName>
</protein>